<dbReference type="EMBL" id="MNZM01000106">
    <property type="protein sequence ID" value="OIP82712.1"/>
    <property type="molecule type" value="Genomic_DNA"/>
</dbReference>
<dbReference type="CDD" id="cd02440">
    <property type="entry name" value="AdoMet_MTases"/>
    <property type="match status" value="1"/>
</dbReference>
<dbReference type="InterPro" id="IPR029063">
    <property type="entry name" value="SAM-dependent_MTases_sf"/>
</dbReference>
<evidence type="ECO:0000259" key="1">
    <source>
        <dbReference type="Pfam" id="PF13649"/>
    </source>
</evidence>
<name>A0A1J5HUT5_9BACT</name>
<dbReference type="SUPFAM" id="SSF53335">
    <property type="entry name" value="S-adenosyl-L-methionine-dependent methyltransferases"/>
    <property type="match status" value="1"/>
</dbReference>
<accession>A0A1J5HUT5</accession>
<dbReference type="Proteomes" id="UP000183758">
    <property type="component" value="Unassembled WGS sequence"/>
</dbReference>
<evidence type="ECO:0000313" key="3">
    <source>
        <dbReference type="Proteomes" id="UP000183758"/>
    </source>
</evidence>
<evidence type="ECO:0000313" key="2">
    <source>
        <dbReference type="EMBL" id="OIP82712.1"/>
    </source>
</evidence>
<dbReference type="AlphaFoldDB" id="A0A1J5HUT5"/>
<dbReference type="Pfam" id="PF13649">
    <property type="entry name" value="Methyltransf_25"/>
    <property type="match status" value="1"/>
</dbReference>
<dbReference type="Gene3D" id="3.40.50.150">
    <property type="entry name" value="Vaccinia Virus protein VP39"/>
    <property type="match status" value="1"/>
</dbReference>
<feature type="domain" description="Methyltransferase" evidence="1">
    <location>
        <begin position="57"/>
        <end position="140"/>
    </location>
</feature>
<reference evidence="2 3" key="1">
    <citation type="journal article" date="2016" name="Environ. Microbiol.">
        <title>Genomic resolution of a cold subsurface aquifer community provides metabolic insights for novel microbes adapted to high CO concentrations.</title>
        <authorList>
            <person name="Probst A.J."/>
            <person name="Castelle C.J."/>
            <person name="Singh A."/>
            <person name="Brown C.T."/>
            <person name="Anantharaman K."/>
            <person name="Sharon I."/>
            <person name="Hug L.A."/>
            <person name="Burstein D."/>
            <person name="Emerson J.B."/>
            <person name="Thomas B.C."/>
            <person name="Banfield J.F."/>
        </authorList>
    </citation>
    <scope>NUCLEOTIDE SEQUENCE [LARGE SCALE GENOMIC DNA]</scope>
    <source>
        <strain evidence="2">CG2_30_33_16</strain>
    </source>
</reference>
<protein>
    <recommendedName>
        <fullName evidence="1">Methyltransferase domain-containing protein</fullName>
    </recommendedName>
</protein>
<organism evidence="2 3">
    <name type="scientific">Candidatus Roizmanbacteria bacterium CG2_30_33_16</name>
    <dbReference type="NCBI Taxonomy" id="1805340"/>
    <lineage>
        <taxon>Bacteria</taxon>
        <taxon>Candidatus Roizmaniibacteriota</taxon>
    </lineage>
</organism>
<proteinExistence type="predicted"/>
<gene>
    <name evidence="2" type="ORF">AUK04_04285</name>
</gene>
<sequence>MANDFRQQNKKISDFFAKNLAQHGPNSNLSVVWSSKENQLIRFQTLSEIGNLDNTSILDVGSGLNDLYFYLKNTKNKNIRYTGIEISQNHCIEAKKKYPEIEIINADFLYHNFDKTYDYVIASGSFNIEMPDHDSYLKTVINKMYQLANLGVAFNLPSSYSYLVQENYQFESGIKIKYVDPKTTFDYCKSLTPYVTLRHDYLVHDFTVYMYRTPKKTYFINR</sequence>
<dbReference type="InterPro" id="IPR041698">
    <property type="entry name" value="Methyltransf_25"/>
</dbReference>
<comment type="caution">
    <text evidence="2">The sequence shown here is derived from an EMBL/GenBank/DDBJ whole genome shotgun (WGS) entry which is preliminary data.</text>
</comment>